<sequence length="67" mass="8005">MNILVFIDVLNRGRLEESDQEDEHDATMLRIVDWTVRRWRDLHPGVLWASLMLRLMRWGSFCLGSTF</sequence>
<name>A0A0U9HR16_KLENI</name>
<organism evidence="1 2">
    <name type="scientific">Klebsormidium nitens</name>
    <name type="common">Green alga</name>
    <name type="synonym">Ulothrix nitens</name>
    <dbReference type="NCBI Taxonomy" id="105231"/>
    <lineage>
        <taxon>Eukaryota</taxon>
        <taxon>Viridiplantae</taxon>
        <taxon>Streptophyta</taxon>
        <taxon>Klebsormidiophyceae</taxon>
        <taxon>Klebsormidiales</taxon>
        <taxon>Klebsormidiaceae</taxon>
        <taxon>Klebsormidium</taxon>
    </lineage>
</organism>
<reference evidence="1 2" key="1">
    <citation type="journal article" date="2014" name="Nat. Commun.">
        <title>Klebsormidium flaccidum genome reveals primary factors for plant terrestrial adaptation.</title>
        <authorList>
            <person name="Hori K."/>
            <person name="Maruyama F."/>
            <person name="Fujisawa T."/>
            <person name="Togashi T."/>
            <person name="Yamamoto N."/>
            <person name="Seo M."/>
            <person name="Sato S."/>
            <person name="Yamada T."/>
            <person name="Mori H."/>
            <person name="Tajima N."/>
            <person name="Moriyama T."/>
            <person name="Ikeuchi M."/>
            <person name="Watanabe M."/>
            <person name="Wada H."/>
            <person name="Kobayashi K."/>
            <person name="Saito M."/>
            <person name="Masuda T."/>
            <person name="Sasaki-Sekimoto Y."/>
            <person name="Mashiguchi K."/>
            <person name="Awai K."/>
            <person name="Shimojima M."/>
            <person name="Masuda S."/>
            <person name="Iwai M."/>
            <person name="Nobusawa T."/>
            <person name="Narise T."/>
            <person name="Kondo S."/>
            <person name="Saito H."/>
            <person name="Sato R."/>
            <person name="Murakawa M."/>
            <person name="Ihara Y."/>
            <person name="Oshima-Yamada Y."/>
            <person name="Ohtaka K."/>
            <person name="Satoh M."/>
            <person name="Sonobe K."/>
            <person name="Ishii M."/>
            <person name="Ohtani R."/>
            <person name="Kanamori-Sato M."/>
            <person name="Honoki R."/>
            <person name="Miyazaki D."/>
            <person name="Mochizuki H."/>
            <person name="Umetsu J."/>
            <person name="Higashi K."/>
            <person name="Shibata D."/>
            <person name="Kamiya Y."/>
            <person name="Sato N."/>
            <person name="Nakamura Y."/>
            <person name="Tabata S."/>
            <person name="Ida S."/>
            <person name="Kurokawa K."/>
            <person name="Ohta H."/>
        </authorList>
    </citation>
    <scope>NUCLEOTIDE SEQUENCE [LARGE SCALE GENOMIC DNA]</scope>
    <source>
        <strain evidence="1 2">NIES-2285</strain>
    </source>
</reference>
<dbReference type="EMBL" id="DF237041">
    <property type="protein sequence ID" value="GAQ81833.1"/>
    <property type="molecule type" value="Genomic_DNA"/>
</dbReference>
<evidence type="ECO:0000313" key="1">
    <source>
        <dbReference type="EMBL" id="GAQ81833.1"/>
    </source>
</evidence>
<gene>
    <name evidence="1" type="ORF">KFL_000920175</name>
</gene>
<proteinExistence type="predicted"/>
<accession>A0A0U9HR16</accession>
<keyword evidence="2" id="KW-1185">Reference proteome</keyword>
<evidence type="ECO:0000313" key="2">
    <source>
        <dbReference type="Proteomes" id="UP000054558"/>
    </source>
</evidence>
<dbReference type="AlphaFoldDB" id="A0A0U9HR16"/>
<dbReference type="Proteomes" id="UP000054558">
    <property type="component" value="Unassembled WGS sequence"/>
</dbReference>
<protein>
    <submittedName>
        <fullName evidence="1">Uncharacterized protein</fullName>
    </submittedName>
</protein>